<gene>
    <name evidence="3" type="ORF">L1994_06370</name>
</gene>
<accession>A0AAF0JL53</accession>
<evidence type="ECO:0000313" key="3">
    <source>
        <dbReference type="EMBL" id="WFN35787.1"/>
    </source>
</evidence>
<dbReference type="PIRSF" id="PIRSF016766">
    <property type="entry name" value="UCP016766_ATPgrasp"/>
    <property type="match status" value="1"/>
</dbReference>
<dbReference type="PROSITE" id="PS50975">
    <property type="entry name" value="ATP_GRASP"/>
    <property type="match status" value="1"/>
</dbReference>
<name>A0AAF0JL53_9EURY</name>
<evidence type="ECO:0000256" key="1">
    <source>
        <dbReference type="PROSITE-ProRule" id="PRU00409"/>
    </source>
</evidence>
<evidence type="ECO:0000259" key="2">
    <source>
        <dbReference type="PROSITE" id="PS50975"/>
    </source>
</evidence>
<proteinExistence type="predicted"/>
<dbReference type="Pfam" id="PF02655">
    <property type="entry name" value="ATP-grasp_3"/>
    <property type="match status" value="1"/>
</dbReference>
<dbReference type="Gene3D" id="3.40.50.11770">
    <property type="match status" value="1"/>
</dbReference>
<evidence type="ECO:0000313" key="4">
    <source>
        <dbReference type="Proteomes" id="UP001218895"/>
    </source>
</evidence>
<reference evidence="3" key="1">
    <citation type="submission" date="2022-01" db="EMBL/GenBank/DDBJ databases">
        <title>Complete genome of Methanomicrobium antiquum DSM 21220.</title>
        <authorList>
            <person name="Chen S.-C."/>
            <person name="You Y.-T."/>
            <person name="Zhou Y.-Z."/>
            <person name="Lai M.-C."/>
        </authorList>
    </citation>
    <scope>NUCLEOTIDE SEQUENCE</scope>
    <source>
        <strain evidence="3">DSM 21220</strain>
    </source>
</reference>
<keyword evidence="1" id="KW-0547">Nucleotide-binding</keyword>
<dbReference type="Gene3D" id="3.30.470.20">
    <property type="entry name" value="ATP-grasp fold, B domain"/>
    <property type="match status" value="1"/>
</dbReference>
<dbReference type="GO" id="GO:0005524">
    <property type="term" value="F:ATP binding"/>
    <property type="evidence" value="ECO:0007669"/>
    <property type="project" value="UniProtKB-UniRule"/>
</dbReference>
<protein>
    <submittedName>
        <fullName evidence="3">ATP-grasp domain-containing protein</fullName>
    </submittedName>
</protein>
<dbReference type="GO" id="GO:0046872">
    <property type="term" value="F:metal ion binding"/>
    <property type="evidence" value="ECO:0007669"/>
    <property type="project" value="InterPro"/>
</dbReference>
<feature type="domain" description="ATP-grasp" evidence="2">
    <location>
        <begin position="209"/>
        <end position="272"/>
    </location>
</feature>
<dbReference type="InterPro" id="IPR011761">
    <property type="entry name" value="ATP-grasp"/>
</dbReference>
<keyword evidence="4" id="KW-1185">Reference proteome</keyword>
<dbReference type="InterPro" id="IPR003806">
    <property type="entry name" value="ATP-grasp_PylC-type"/>
</dbReference>
<dbReference type="KEGG" id="manq:L1994_06370"/>
<dbReference type="SUPFAM" id="SSF56059">
    <property type="entry name" value="Glutathione synthetase ATP-binding domain-like"/>
    <property type="match status" value="1"/>
</dbReference>
<dbReference type="GeneID" id="79950006"/>
<dbReference type="Gene3D" id="2.30.36.100">
    <property type="match status" value="1"/>
</dbReference>
<organism evidence="3 4">
    <name type="scientific">Methanomicrobium antiquum</name>
    <dbReference type="NCBI Taxonomy" id="487686"/>
    <lineage>
        <taxon>Archaea</taxon>
        <taxon>Methanobacteriati</taxon>
        <taxon>Methanobacteriota</taxon>
        <taxon>Stenosarchaea group</taxon>
        <taxon>Methanomicrobia</taxon>
        <taxon>Methanomicrobiales</taxon>
        <taxon>Methanomicrobiaceae</taxon>
        <taxon>Methanomicrobium</taxon>
    </lineage>
</organism>
<keyword evidence="1" id="KW-0067">ATP-binding</keyword>
<dbReference type="RefSeq" id="WP_278098627.1">
    <property type="nucleotide sequence ID" value="NZ_CP091092.1"/>
</dbReference>
<dbReference type="Proteomes" id="UP001218895">
    <property type="component" value="Chromosome"/>
</dbReference>
<dbReference type="AlphaFoldDB" id="A0AAF0JL53"/>
<sequence>MKALIAEYTVFNESDLAPEGACMLKTLSESFLRLGYEVVSPKKSDDFGEELKRLSPDCDVGLVIAPDDILSRFTKIIEDNTRNIGCGSLNIALCSNKRRTGAILSSNGIDVPKEINEGIRLIKKIEGVDSQNMRLSDEPLGEGEFGQEFIEGENISVSLVGGRVTGDTCLSFSGKRPLVLSVNRQYIKRVGNKFSYHGGETPVLHPRSDEIIKTAIKCLDILGCQGYTGVDMVVSDDRICVVDVNPRPTTSLVGICSIMKEEIAEILVEASKGNVFDKVHLDGKVSFNTKGEVTKIE</sequence>
<dbReference type="EMBL" id="CP091092">
    <property type="protein sequence ID" value="WFN35787.1"/>
    <property type="molecule type" value="Genomic_DNA"/>
</dbReference>
<dbReference type="InterPro" id="IPR024710">
    <property type="entry name" value="MfnD"/>
</dbReference>